<evidence type="ECO:0000256" key="5">
    <source>
        <dbReference type="SAM" id="SignalP"/>
    </source>
</evidence>
<feature type="repeat" description="ANK" evidence="3">
    <location>
        <begin position="1086"/>
        <end position="1118"/>
    </location>
</feature>
<reference evidence="6 7" key="1">
    <citation type="journal article" date="2016" name="BMC Genomics">
        <title>Comparative genomic and transcriptomic analyses of the Fuzhuan brick tea-fermentation fungus Aspergillus cristatus.</title>
        <authorList>
            <person name="Ge Y."/>
            <person name="Wang Y."/>
            <person name="Liu Y."/>
            <person name="Tan Y."/>
            <person name="Ren X."/>
            <person name="Zhang X."/>
            <person name="Hyde K.D."/>
            <person name="Liu Y."/>
            <person name="Liu Z."/>
        </authorList>
    </citation>
    <scope>NUCLEOTIDE SEQUENCE [LARGE SCALE GENOMIC DNA]</scope>
    <source>
        <strain evidence="6 7">GZAAS20.1005</strain>
    </source>
</reference>
<keyword evidence="1" id="KW-0677">Repeat</keyword>
<protein>
    <submittedName>
        <fullName evidence="6">Uncharacterized protein</fullName>
    </submittedName>
</protein>
<keyword evidence="7" id="KW-1185">Reference proteome</keyword>
<dbReference type="EMBL" id="JXNT01000022">
    <property type="protein sequence ID" value="ODM14684.1"/>
    <property type="molecule type" value="Genomic_DNA"/>
</dbReference>
<dbReference type="PANTHER" id="PTHR24171:SF9">
    <property type="entry name" value="ANKYRIN REPEAT DOMAIN-CONTAINING PROTEIN 39"/>
    <property type="match status" value="1"/>
</dbReference>
<feature type="repeat" description="ANK" evidence="3">
    <location>
        <begin position="1119"/>
        <end position="1151"/>
    </location>
</feature>
<feature type="transmembrane region" description="Helical" evidence="4">
    <location>
        <begin position="337"/>
        <end position="356"/>
    </location>
</feature>
<keyword evidence="4" id="KW-1133">Transmembrane helix</keyword>
<dbReference type="AlphaFoldDB" id="A0A1E3B188"/>
<dbReference type="PROSITE" id="PS50088">
    <property type="entry name" value="ANK_REPEAT"/>
    <property type="match status" value="3"/>
</dbReference>
<feature type="chain" id="PRO_5009123327" evidence="5">
    <location>
        <begin position="30"/>
        <end position="1201"/>
    </location>
</feature>
<evidence type="ECO:0000256" key="4">
    <source>
        <dbReference type="SAM" id="Phobius"/>
    </source>
</evidence>
<dbReference type="STRING" id="573508.A0A1E3B188"/>
<proteinExistence type="predicted"/>
<sequence length="1201" mass="134964">MPSTTALAYPKYSLWLTLLLLILLPGAQADDDWDDFTNDLATDLAPLLALFGERLTKQYLSESISVLDNFIFSLAPLGILTAVVSVIRVCGSSSLRAFVGRAQEGPGEAERELLSCVSETTAEVFNNGGISRVFGKPEILEIVVWEDQNAKEGKRSLQIGTLHDALREGAWYREGYKGEHLDEQDYPPALDVPNLSLNTGIKRRRPGWFYFAAVLGCMLQIGVLFLSALTVFWYPTNFKKDGKPVAAYAFPLFFLGSILLCTGMFLCAFIIERSTKEFYLRPNKPSKIYWLQPGGQQIGEQVFSAFLDVSEGPRSQTSTDIQYVKSTRHEGQKVDRVSLVFTVLLTILGWVIQFIGLRGLNAAVSLAQMGSTVLMAFVRTWLRTKRIGSDDSQLTQEECRLSSHKKQELDCFAFHLEEVESFNLRKDFAEDISRVPSNLPLASTTAIDSDASVGPGNRLIQTRVRLAELTSNVGRGGNKAWHDLPIRNAAYKLANTIEKTMDLLSKWTSMTTGICYFTVPFECLSRSEGVTITSNEQTTLKIERSETTLQWTINVGQLEAILGLWTWSLLKSNEGWLQQELGRLVGLHEGEARAESTDLYFHKWMFCKTEAEMLSSKMVSSSRQLFGFYSDSYPEDTDILVVRTKNGLEMMAAQDIYIHFLDSILGDWRLSDQAQVLLGSQNGHIASSQRLDGLVQCFRSGHLGSREDALLCIVPVLRRRHILPDLAGDTPTVSQRIDELTARGQWSGAFSILRWLCKRCEGPEFERSAFELGRLCHRALMFRGDPVVQQHGYHETFWIMQADSRADYFKRFNEPLDKRRKTGWMDSRKEREWWKLLSMQMEWVAWRIADSSIRAALESYLGANGCLDFTSNAGMSDTDLDQAKLALSSWLTFDVEAFKQITLPSSSDDTRPPIFYEYNLSRKRDLLCLRLVTLNGLTSFIHWLMVLWAEVCKLRCGEAATAFEYAARSRSDLAIETLCRHGLDINHGESSGARTALMNTVSIDDKDATARILAHGGKVNVCHRRVPVFTMAQSAEVMALLLEYGVDIESTDDQGNTALQLACERNDFKTASFLLRRGARMDIVGSGMIPLIHAAQRDNSDMIGFLLDHGANINVQSRNGRTALTTAACEPSPNAIRVLLEKGADINKRDNQGRTVFELLKECDESKVKETRTLLEEYYNRKQSSRLAKGKYRADSGDQQI</sequence>
<feature type="signal peptide" evidence="5">
    <location>
        <begin position="1"/>
        <end position="29"/>
    </location>
</feature>
<dbReference type="SUPFAM" id="SSF48403">
    <property type="entry name" value="Ankyrin repeat"/>
    <property type="match status" value="1"/>
</dbReference>
<evidence type="ECO:0000256" key="3">
    <source>
        <dbReference type="PROSITE-ProRule" id="PRU00023"/>
    </source>
</evidence>
<evidence type="ECO:0000256" key="1">
    <source>
        <dbReference type="ARBA" id="ARBA00022737"/>
    </source>
</evidence>
<evidence type="ECO:0000256" key="2">
    <source>
        <dbReference type="ARBA" id="ARBA00023043"/>
    </source>
</evidence>
<dbReference type="PROSITE" id="PS50297">
    <property type="entry name" value="ANK_REP_REGION"/>
    <property type="match status" value="3"/>
</dbReference>
<evidence type="ECO:0000313" key="6">
    <source>
        <dbReference type="EMBL" id="ODM14684.1"/>
    </source>
</evidence>
<dbReference type="PANTHER" id="PTHR24171">
    <property type="entry name" value="ANKYRIN REPEAT DOMAIN-CONTAINING PROTEIN 39-RELATED"/>
    <property type="match status" value="1"/>
</dbReference>
<feature type="transmembrane region" description="Helical" evidence="4">
    <location>
        <begin position="70"/>
        <end position="91"/>
    </location>
</feature>
<evidence type="ECO:0000313" key="7">
    <source>
        <dbReference type="Proteomes" id="UP000094569"/>
    </source>
</evidence>
<keyword evidence="4" id="KW-0472">Membrane</keyword>
<feature type="transmembrane region" description="Helical" evidence="4">
    <location>
        <begin position="208"/>
        <end position="234"/>
    </location>
</feature>
<dbReference type="Proteomes" id="UP000094569">
    <property type="component" value="Unassembled WGS sequence"/>
</dbReference>
<comment type="caution">
    <text evidence="6">The sequence shown here is derived from an EMBL/GenBank/DDBJ whole genome shotgun (WGS) entry which is preliminary data.</text>
</comment>
<organism evidence="6 7">
    <name type="scientific">Aspergillus cristatus</name>
    <name type="common">Chinese Fuzhuan brick tea-fermentation fungus</name>
    <name type="synonym">Eurotium cristatum</name>
    <dbReference type="NCBI Taxonomy" id="573508"/>
    <lineage>
        <taxon>Eukaryota</taxon>
        <taxon>Fungi</taxon>
        <taxon>Dikarya</taxon>
        <taxon>Ascomycota</taxon>
        <taxon>Pezizomycotina</taxon>
        <taxon>Eurotiomycetes</taxon>
        <taxon>Eurotiomycetidae</taxon>
        <taxon>Eurotiales</taxon>
        <taxon>Aspergillaceae</taxon>
        <taxon>Aspergillus</taxon>
        <taxon>Aspergillus subgen. Aspergillus</taxon>
    </lineage>
</organism>
<gene>
    <name evidence="6" type="ORF">SI65_09873</name>
</gene>
<dbReference type="InterPro" id="IPR002110">
    <property type="entry name" value="Ankyrin_rpt"/>
</dbReference>
<keyword evidence="2 3" id="KW-0040">ANK repeat</keyword>
<accession>A0A1E3B188</accession>
<dbReference type="InterPro" id="IPR036770">
    <property type="entry name" value="Ankyrin_rpt-contain_sf"/>
</dbReference>
<dbReference type="SMART" id="SM00248">
    <property type="entry name" value="ANK"/>
    <property type="match status" value="6"/>
</dbReference>
<dbReference type="Gene3D" id="1.25.40.20">
    <property type="entry name" value="Ankyrin repeat-containing domain"/>
    <property type="match status" value="1"/>
</dbReference>
<dbReference type="OrthoDB" id="7464126at2759"/>
<keyword evidence="5" id="KW-0732">Signal</keyword>
<dbReference type="VEuPathDB" id="FungiDB:SI65_09873"/>
<feature type="repeat" description="ANK" evidence="3">
    <location>
        <begin position="1054"/>
        <end position="1086"/>
    </location>
</feature>
<dbReference type="Pfam" id="PF12796">
    <property type="entry name" value="Ank_2"/>
    <property type="match status" value="2"/>
</dbReference>
<feature type="transmembrane region" description="Helical" evidence="4">
    <location>
        <begin position="246"/>
        <end position="271"/>
    </location>
</feature>
<name>A0A1E3B188_ASPCR</name>
<keyword evidence="4" id="KW-0812">Transmembrane</keyword>